<organism evidence="2 3">
    <name type="scientific">Dyella solisilvae</name>
    <dbReference type="NCBI Taxonomy" id="1920168"/>
    <lineage>
        <taxon>Bacteria</taxon>
        <taxon>Pseudomonadati</taxon>
        <taxon>Pseudomonadota</taxon>
        <taxon>Gammaproteobacteria</taxon>
        <taxon>Lysobacterales</taxon>
        <taxon>Rhodanobacteraceae</taxon>
        <taxon>Dyella</taxon>
    </lineage>
</organism>
<feature type="transmembrane region" description="Helical" evidence="1">
    <location>
        <begin position="68"/>
        <end position="85"/>
    </location>
</feature>
<feature type="non-terminal residue" evidence="2">
    <location>
        <position position="1"/>
    </location>
</feature>
<comment type="caution">
    <text evidence="2">The sequence shown here is derived from an EMBL/GenBank/DDBJ whole genome shotgun (WGS) entry which is preliminary data.</text>
</comment>
<gene>
    <name evidence="2" type="ORF">DVT68_19860</name>
</gene>
<proteinExistence type="predicted"/>
<evidence type="ECO:0000256" key="1">
    <source>
        <dbReference type="SAM" id="Phobius"/>
    </source>
</evidence>
<dbReference type="RefSeq" id="WP_233523572.1">
    <property type="nucleotide sequence ID" value="NZ_QQSY01000011.1"/>
</dbReference>
<sequence length="140" mass="15031">RLGAGTFNLLQRWLVKGVTMSEALTVLMVLVMIIAPCALVVASGLWIKRRTAARQPRSLLVSKLTPTGIALYAGLVLFLLGGTAVRQLAPESEIGSFLATPTHALMALLALWVLFNSVSVIASKLGHPISPKRERNESES</sequence>
<keyword evidence="1" id="KW-0812">Transmembrane</keyword>
<feature type="transmembrane region" description="Helical" evidence="1">
    <location>
        <begin position="23"/>
        <end position="47"/>
    </location>
</feature>
<keyword evidence="1" id="KW-1133">Transmembrane helix</keyword>
<protein>
    <submittedName>
        <fullName evidence="2">Uncharacterized protein</fullName>
    </submittedName>
</protein>
<dbReference type="Proteomes" id="UP000254711">
    <property type="component" value="Unassembled WGS sequence"/>
</dbReference>
<reference evidence="2 3" key="1">
    <citation type="submission" date="2018-07" db="EMBL/GenBank/DDBJ databases">
        <title>Dyella solisilvae sp. nov., isolated from the pine and broad-leaved mixed forest soil.</title>
        <authorList>
            <person name="Gao Z."/>
            <person name="Qiu L."/>
        </authorList>
    </citation>
    <scope>NUCLEOTIDE SEQUENCE [LARGE SCALE GENOMIC DNA]</scope>
    <source>
        <strain evidence="2 3">DHG54</strain>
    </source>
</reference>
<keyword evidence="3" id="KW-1185">Reference proteome</keyword>
<accession>A0A370K2C7</accession>
<evidence type="ECO:0000313" key="3">
    <source>
        <dbReference type="Proteomes" id="UP000254711"/>
    </source>
</evidence>
<name>A0A370K2C7_9GAMM</name>
<evidence type="ECO:0000313" key="2">
    <source>
        <dbReference type="EMBL" id="RDI96811.1"/>
    </source>
</evidence>
<keyword evidence="1" id="KW-0472">Membrane</keyword>
<feature type="transmembrane region" description="Helical" evidence="1">
    <location>
        <begin position="105"/>
        <end position="125"/>
    </location>
</feature>
<dbReference type="AlphaFoldDB" id="A0A370K2C7"/>
<dbReference type="EMBL" id="QQSY01000011">
    <property type="protein sequence ID" value="RDI96811.1"/>
    <property type="molecule type" value="Genomic_DNA"/>
</dbReference>